<dbReference type="AlphaFoldDB" id="A0A077M9S7"/>
<feature type="transmembrane region" description="Helical" evidence="6">
    <location>
        <begin position="193"/>
        <end position="214"/>
    </location>
</feature>
<gene>
    <name evidence="8" type="ORF">BN13_60017</name>
</gene>
<comment type="subcellular location">
    <subcellularLocation>
        <location evidence="1">Membrane</location>
        <topology evidence="1">Multi-pass membrane protein</topology>
    </subcellularLocation>
</comment>
<feature type="transmembrane region" description="Helical" evidence="6">
    <location>
        <begin position="426"/>
        <end position="446"/>
    </location>
</feature>
<dbReference type="PANTHER" id="PTHR11814">
    <property type="entry name" value="SULFATE TRANSPORTER"/>
    <property type="match status" value="1"/>
</dbReference>
<evidence type="ECO:0000256" key="4">
    <source>
        <dbReference type="ARBA" id="ARBA00023136"/>
    </source>
</evidence>
<dbReference type="InterPro" id="IPR002645">
    <property type="entry name" value="STAS_dom"/>
</dbReference>
<dbReference type="GO" id="GO:0016020">
    <property type="term" value="C:membrane"/>
    <property type="evidence" value="ECO:0007669"/>
    <property type="project" value="UniProtKB-SubCell"/>
</dbReference>
<dbReference type="EMBL" id="CAJC01000172">
    <property type="protein sequence ID" value="CCI54116.1"/>
    <property type="molecule type" value="Genomic_DNA"/>
</dbReference>
<keyword evidence="2 6" id="KW-0812">Transmembrane</keyword>
<protein>
    <recommendedName>
        <fullName evidence="7">STAS domain-containing protein</fullName>
    </recommendedName>
</protein>
<evidence type="ECO:0000256" key="6">
    <source>
        <dbReference type="SAM" id="Phobius"/>
    </source>
</evidence>
<feature type="transmembrane region" description="Helical" evidence="6">
    <location>
        <begin position="336"/>
        <end position="358"/>
    </location>
</feature>
<feature type="transmembrane region" description="Helical" evidence="6">
    <location>
        <begin position="116"/>
        <end position="136"/>
    </location>
</feature>
<evidence type="ECO:0000313" key="8">
    <source>
        <dbReference type="EMBL" id="CCI54116.1"/>
    </source>
</evidence>
<comment type="caution">
    <text evidence="8">The sequence shown here is derived from an EMBL/GenBank/DDBJ whole genome shotgun (WGS) entry which is preliminary data.</text>
</comment>
<dbReference type="Gene3D" id="3.30.750.24">
    <property type="entry name" value="STAS domain"/>
    <property type="match status" value="1"/>
</dbReference>
<keyword evidence="4 6" id="KW-0472">Membrane</keyword>
<dbReference type="Proteomes" id="UP000035720">
    <property type="component" value="Unassembled WGS sequence"/>
</dbReference>
<proteinExistence type="predicted"/>
<dbReference type="Pfam" id="PF00916">
    <property type="entry name" value="Sulfate_transp"/>
    <property type="match status" value="1"/>
</dbReference>
<feature type="transmembrane region" description="Helical" evidence="6">
    <location>
        <begin position="142"/>
        <end position="158"/>
    </location>
</feature>
<organism evidence="8 9">
    <name type="scientific">Nostocoides jenkinsii Ben 74</name>
    <dbReference type="NCBI Taxonomy" id="1193518"/>
    <lineage>
        <taxon>Bacteria</taxon>
        <taxon>Bacillati</taxon>
        <taxon>Actinomycetota</taxon>
        <taxon>Actinomycetes</taxon>
        <taxon>Micrococcales</taxon>
        <taxon>Intrasporangiaceae</taxon>
        <taxon>Nostocoides</taxon>
    </lineage>
</organism>
<dbReference type="CDD" id="cd07042">
    <property type="entry name" value="STAS_SulP_like_sulfate_transporter"/>
    <property type="match status" value="1"/>
</dbReference>
<sequence length="681" mass="72187">MNGETGQAGGAGTDADEPMPPRTVRPLGDLTLRRARPMRPVRPKRRLGGETNVPFAQHLDPVPSVTPAGELARHHAIDYDLNPQRTPWVVQVLAAATPGLHFLTKRYDRAWLRGDVIAGLAVAAYLIPQVMAYSAIVGVPPVYGLYTALVALVIYAFMGSSRILSVGPESTIALLTGAAVAQVAGPGADPARIIAMSAALSLLIAAWLFLARIFRLGVLADLLSQPLLVGYLAGAAILMVVGQLGKLTGTDVGGHSIIEQARSFLAHIGATHPMTFYVAAATTAFIFLIHWLRPRWPAALIAVTCATIASATMNLADQGVRVVGDVPNGLPLPSLPLLSATEWQALALPALGVALLAYSDNMLAARGFPSPEIAGERPSERAVDPQVELVALGGVHAGVGLFGGFPVSSSGSRTALALSSRAHSQVYSLVSAVCVVLVLLIAGPLMAQLPQAALGAVVLYAATKLIKGSEVRRMWRFRRREVLLAGVTLVGTIWLGLLMGIGVAIAISLLEMAQRLARPKDAVLGRVPGLAGMHDTADYADAETLPGLVIYRYEAPLFFANVGDLLRRAQRVVDKEFASYPEAPPRWFILNVEANTEVDITACDGLKDLHADLAAQGVRLGLVRLRQDLYIPLRKAGVVDVIGEDMLFPTLPVVEEAYVAWAGTHLVPAQPAPEPVGQDEE</sequence>
<evidence type="ECO:0000313" key="9">
    <source>
        <dbReference type="Proteomes" id="UP000035720"/>
    </source>
</evidence>
<dbReference type="InterPro" id="IPR011547">
    <property type="entry name" value="SLC26A/SulP_dom"/>
</dbReference>
<feature type="transmembrane region" description="Helical" evidence="6">
    <location>
        <begin position="482"/>
        <end position="510"/>
    </location>
</feature>
<evidence type="ECO:0000256" key="3">
    <source>
        <dbReference type="ARBA" id="ARBA00022989"/>
    </source>
</evidence>
<feature type="transmembrane region" description="Helical" evidence="6">
    <location>
        <begin position="170"/>
        <end position="187"/>
    </location>
</feature>
<feature type="domain" description="STAS" evidence="7">
    <location>
        <begin position="538"/>
        <end position="661"/>
    </location>
</feature>
<reference evidence="8 9" key="1">
    <citation type="journal article" date="2013" name="ISME J.">
        <title>A metabolic model for members of the genus Tetrasphaera involved in enhanced biological phosphorus removal.</title>
        <authorList>
            <person name="Kristiansen R."/>
            <person name="Nguyen H.T.T."/>
            <person name="Saunders A.M."/>
            <person name="Nielsen J.L."/>
            <person name="Wimmer R."/>
            <person name="Le V.Q."/>
            <person name="McIlroy S.J."/>
            <person name="Petrovski S."/>
            <person name="Seviour R.J."/>
            <person name="Calteau A."/>
            <person name="Nielsen K.L."/>
            <person name="Nielsen P.H."/>
        </authorList>
    </citation>
    <scope>NUCLEOTIDE SEQUENCE [LARGE SCALE GENOMIC DNA]</scope>
    <source>
        <strain evidence="8 9">Ben 74</strain>
    </source>
</reference>
<feature type="transmembrane region" description="Helical" evidence="6">
    <location>
        <begin position="226"/>
        <end position="244"/>
    </location>
</feature>
<evidence type="ECO:0000256" key="2">
    <source>
        <dbReference type="ARBA" id="ARBA00022692"/>
    </source>
</evidence>
<dbReference type="STRING" id="1193518.BN13_60017"/>
<dbReference type="SUPFAM" id="SSF52091">
    <property type="entry name" value="SpoIIaa-like"/>
    <property type="match status" value="1"/>
</dbReference>
<dbReference type="PROSITE" id="PS50801">
    <property type="entry name" value="STAS"/>
    <property type="match status" value="1"/>
</dbReference>
<dbReference type="InterPro" id="IPR036513">
    <property type="entry name" value="STAS_dom_sf"/>
</dbReference>
<feature type="transmembrane region" description="Helical" evidence="6">
    <location>
        <begin position="452"/>
        <end position="470"/>
    </location>
</feature>
<dbReference type="GO" id="GO:0008271">
    <property type="term" value="F:secondary active sulfate transmembrane transporter activity"/>
    <property type="evidence" value="ECO:0007669"/>
    <property type="project" value="InterPro"/>
</dbReference>
<keyword evidence="3 6" id="KW-1133">Transmembrane helix</keyword>
<keyword evidence="9" id="KW-1185">Reference proteome</keyword>
<feature type="transmembrane region" description="Helical" evidence="6">
    <location>
        <begin position="264"/>
        <end position="289"/>
    </location>
</feature>
<dbReference type="InterPro" id="IPR018045">
    <property type="entry name" value="S04_transporter_CS"/>
</dbReference>
<name>A0A077M9S7_9MICO</name>
<evidence type="ECO:0000259" key="7">
    <source>
        <dbReference type="PROSITE" id="PS50801"/>
    </source>
</evidence>
<feature type="compositionally biased region" description="Gly residues" evidence="5">
    <location>
        <begin position="1"/>
        <end position="12"/>
    </location>
</feature>
<evidence type="ECO:0000256" key="5">
    <source>
        <dbReference type="SAM" id="MobiDB-lite"/>
    </source>
</evidence>
<feature type="transmembrane region" description="Helical" evidence="6">
    <location>
        <begin position="296"/>
        <end position="316"/>
    </location>
</feature>
<dbReference type="InterPro" id="IPR001902">
    <property type="entry name" value="SLC26A/SulP_fam"/>
</dbReference>
<feature type="region of interest" description="Disordered" evidence="5">
    <location>
        <begin position="1"/>
        <end position="28"/>
    </location>
</feature>
<dbReference type="Pfam" id="PF01740">
    <property type="entry name" value="STAS"/>
    <property type="match status" value="1"/>
</dbReference>
<evidence type="ECO:0000256" key="1">
    <source>
        <dbReference type="ARBA" id="ARBA00004141"/>
    </source>
</evidence>
<accession>A0A077M9S7</accession>
<dbReference type="PROSITE" id="PS01130">
    <property type="entry name" value="SLC26A"/>
    <property type="match status" value="1"/>
</dbReference>
<dbReference type="RefSeq" id="WP_235433902.1">
    <property type="nucleotide sequence ID" value="NZ_HF571038.1"/>
</dbReference>